<proteinExistence type="predicted"/>
<gene>
    <name evidence="3" type="ORF">CQW29_20110</name>
</gene>
<dbReference type="SUPFAM" id="SSF54975">
    <property type="entry name" value="Acylphosphatase/BLUF domain-like"/>
    <property type="match status" value="1"/>
</dbReference>
<dbReference type="CDD" id="cd01948">
    <property type="entry name" value="EAL"/>
    <property type="match status" value="1"/>
</dbReference>
<reference evidence="3 4" key="1">
    <citation type="submission" date="2017-10" db="EMBL/GenBank/DDBJ databases">
        <title>Draft genome of two endophytic bacteria isolated from 'guarana' Paullinia cupana (Mart.) Ducke.</title>
        <authorList>
            <person name="Siqueira K.A."/>
            <person name="Liotti R.G."/>
            <person name="Mendes T.A."/>
            <person name="Soares M.A."/>
        </authorList>
    </citation>
    <scope>NUCLEOTIDE SEQUENCE [LARGE SCALE GENOMIC DNA]</scope>
    <source>
        <strain evidence="3 4">342</strain>
    </source>
</reference>
<dbReference type="PROSITE" id="PS50925">
    <property type="entry name" value="BLUF"/>
    <property type="match status" value="1"/>
</dbReference>
<dbReference type="Gene3D" id="3.20.20.450">
    <property type="entry name" value="EAL domain"/>
    <property type="match status" value="1"/>
</dbReference>
<evidence type="ECO:0000313" key="4">
    <source>
        <dbReference type="Proteomes" id="UP000239181"/>
    </source>
</evidence>
<sequence>MLTTLIYRSRVSPETGQGNVHKLVQHALDKNKANSITGILLFDGTEFFQVLEGEEAIVNALFNRIATDQRHSSVVLLMQDYSAYRRFQDTGMRLFDVSSHTEESIIEDILNLSHFKGSYLQDDRIMRLTRKFIGGIGLHITSPEFNPSSWYLESRENFEISSWPAPVPEQPCQFALQPIIDALTGKVSSYEALIRSPSGGSPFEMFQSIPADRLYLFDIETKFYAFKLAKQLLKHNEKLSVNLLPGVLYSIPGAVNILIQQISDSGLRPEQIIVEVTETEAIINQDVFHQALKELRVAGIGLAIDDFGAGFSGLALLTKFQPDKIKIDRALIEQIHLSGVKQAIVRSIAQCCDELGITLVAEGVELMEEWYWLESTGIHLFQGFLFSRPSLNDTGIIRWPLMR</sequence>
<dbReference type="Proteomes" id="UP000239181">
    <property type="component" value="Unassembled WGS sequence"/>
</dbReference>
<dbReference type="SMART" id="SM01034">
    <property type="entry name" value="BLUF"/>
    <property type="match status" value="1"/>
</dbReference>
<dbReference type="GO" id="GO:0009882">
    <property type="term" value="F:blue light photoreceptor activity"/>
    <property type="evidence" value="ECO:0007669"/>
    <property type="project" value="InterPro"/>
</dbReference>
<dbReference type="PANTHER" id="PTHR33121:SF15">
    <property type="entry name" value="BLUE LIGHT- AND TEMPERATURE-REGULATED ANTIREPRESSOR BLUF"/>
    <property type="match status" value="1"/>
</dbReference>
<dbReference type="Gene3D" id="3.30.70.100">
    <property type="match status" value="1"/>
</dbReference>
<organism evidence="3 4">
    <name type="scientific">Pantoea coffeiphila</name>
    <dbReference type="NCBI Taxonomy" id="1465635"/>
    <lineage>
        <taxon>Bacteria</taxon>
        <taxon>Pseudomonadati</taxon>
        <taxon>Pseudomonadota</taxon>
        <taxon>Gammaproteobacteria</taxon>
        <taxon>Enterobacterales</taxon>
        <taxon>Erwiniaceae</taxon>
        <taxon>Pantoea</taxon>
    </lineage>
</organism>
<dbReference type="PROSITE" id="PS50883">
    <property type="entry name" value="EAL"/>
    <property type="match status" value="1"/>
</dbReference>
<dbReference type="SMART" id="SM00052">
    <property type="entry name" value="EAL"/>
    <property type="match status" value="1"/>
</dbReference>
<accession>A0A2S9I721</accession>
<feature type="domain" description="EAL" evidence="1">
    <location>
        <begin position="155"/>
        <end position="403"/>
    </location>
</feature>
<dbReference type="InterPro" id="IPR050706">
    <property type="entry name" value="Cyclic-di-GMP_PDE-like"/>
</dbReference>
<evidence type="ECO:0000259" key="2">
    <source>
        <dbReference type="PROSITE" id="PS50925"/>
    </source>
</evidence>
<evidence type="ECO:0000313" key="3">
    <source>
        <dbReference type="EMBL" id="PRD13566.1"/>
    </source>
</evidence>
<dbReference type="InterPro" id="IPR035919">
    <property type="entry name" value="EAL_sf"/>
</dbReference>
<dbReference type="AlphaFoldDB" id="A0A2S9I721"/>
<dbReference type="GO" id="GO:0071949">
    <property type="term" value="F:FAD binding"/>
    <property type="evidence" value="ECO:0007669"/>
    <property type="project" value="InterPro"/>
</dbReference>
<dbReference type="EMBL" id="PDET01000017">
    <property type="protein sequence ID" value="PRD13566.1"/>
    <property type="molecule type" value="Genomic_DNA"/>
</dbReference>
<dbReference type="OrthoDB" id="1673646at2"/>
<keyword evidence="4" id="KW-1185">Reference proteome</keyword>
<dbReference type="GO" id="GO:0071111">
    <property type="term" value="F:cyclic-guanylate-specific phosphodiesterase activity"/>
    <property type="evidence" value="ECO:0007669"/>
    <property type="project" value="InterPro"/>
</dbReference>
<comment type="caution">
    <text evidence="3">The sequence shown here is derived from an EMBL/GenBank/DDBJ whole genome shotgun (WGS) entry which is preliminary data.</text>
</comment>
<feature type="domain" description="BLUF" evidence="2">
    <location>
        <begin position="2"/>
        <end position="93"/>
    </location>
</feature>
<dbReference type="SUPFAM" id="SSF141868">
    <property type="entry name" value="EAL domain-like"/>
    <property type="match status" value="1"/>
</dbReference>
<dbReference type="PANTHER" id="PTHR33121">
    <property type="entry name" value="CYCLIC DI-GMP PHOSPHODIESTERASE PDEF"/>
    <property type="match status" value="1"/>
</dbReference>
<dbReference type="Pfam" id="PF00563">
    <property type="entry name" value="EAL"/>
    <property type="match status" value="1"/>
</dbReference>
<dbReference type="RefSeq" id="WP_105594527.1">
    <property type="nucleotide sequence ID" value="NZ_PDET01000017.1"/>
</dbReference>
<evidence type="ECO:0000259" key="1">
    <source>
        <dbReference type="PROSITE" id="PS50883"/>
    </source>
</evidence>
<name>A0A2S9I721_9GAMM</name>
<dbReference type="InterPro" id="IPR036046">
    <property type="entry name" value="Acylphosphatase-like_dom_sf"/>
</dbReference>
<dbReference type="Pfam" id="PF04940">
    <property type="entry name" value="BLUF"/>
    <property type="match status" value="1"/>
</dbReference>
<dbReference type="InterPro" id="IPR001633">
    <property type="entry name" value="EAL_dom"/>
</dbReference>
<protein>
    <submittedName>
        <fullName evidence="3">Diguanylate phosphodiesterase</fullName>
    </submittedName>
</protein>
<dbReference type="InterPro" id="IPR007024">
    <property type="entry name" value="BLUF_domain"/>
</dbReference>